<dbReference type="AlphaFoldDB" id="A0A0V0RMI4"/>
<accession>A0A0V0RMI4</accession>
<organism evidence="1 2">
    <name type="scientific">Trichinella nelsoni</name>
    <dbReference type="NCBI Taxonomy" id="6336"/>
    <lineage>
        <taxon>Eukaryota</taxon>
        <taxon>Metazoa</taxon>
        <taxon>Ecdysozoa</taxon>
        <taxon>Nematoda</taxon>
        <taxon>Enoplea</taxon>
        <taxon>Dorylaimia</taxon>
        <taxon>Trichinellida</taxon>
        <taxon>Trichinellidae</taxon>
        <taxon>Trichinella</taxon>
    </lineage>
</organism>
<reference evidence="1 2" key="1">
    <citation type="submission" date="2015-01" db="EMBL/GenBank/DDBJ databases">
        <title>Evolution of Trichinella species and genotypes.</title>
        <authorList>
            <person name="Korhonen P.K."/>
            <person name="Edoardo P."/>
            <person name="Giuseppe L.R."/>
            <person name="Gasser R.B."/>
        </authorList>
    </citation>
    <scope>NUCLEOTIDE SEQUENCE [LARGE SCALE GENOMIC DNA]</scope>
    <source>
        <strain evidence="1">ISS37</strain>
    </source>
</reference>
<comment type="caution">
    <text evidence="1">The sequence shown here is derived from an EMBL/GenBank/DDBJ whole genome shotgun (WGS) entry which is preliminary data.</text>
</comment>
<gene>
    <name evidence="1" type="ORF">T07_11580</name>
</gene>
<sequence length="89" mass="9642">MEKGCRSNLESVTWYWSLTTALHDAIGPLARSWSCLLLASAKVKTAAGILCRSIRTLVLLEPAETHQWAPPIKGESVGNYSAVNLLACT</sequence>
<dbReference type="EMBL" id="JYDL01000125">
    <property type="protein sequence ID" value="KRX15675.1"/>
    <property type="molecule type" value="Genomic_DNA"/>
</dbReference>
<protein>
    <submittedName>
        <fullName evidence="1">Uncharacterized protein</fullName>
    </submittedName>
</protein>
<evidence type="ECO:0000313" key="1">
    <source>
        <dbReference type="EMBL" id="KRX15675.1"/>
    </source>
</evidence>
<name>A0A0V0RMI4_9BILA</name>
<dbReference type="Proteomes" id="UP000054630">
    <property type="component" value="Unassembled WGS sequence"/>
</dbReference>
<proteinExistence type="predicted"/>
<dbReference type="STRING" id="6336.A0A0V0RMI4"/>
<keyword evidence="2" id="KW-1185">Reference proteome</keyword>
<evidence type="ECO:0000313" key="2">
    <source>
        <dbReference type="Proteomes" id="UP000054630"/>
    </source>
</evidence>